<dbReference type="Gene3D" id="3.30.565.10">
    <property type="entry name" value="Histidine kinase-like ATPase, C-terminal domain"/>
    <property type="match status" value="1"/>
</dbReference>
<keyword evidence="1" id="KW-0472">Membrane</keyword>
<proteinExistence type="predicted"/>
<dbReference type="Proteomes" id="UP000822152">
    <property type="component" value="Unassembled WGS sequence"/>
</dbReference>
<dbReference type="InterPro" id="IPR032834">
    <property type="entry name" value="NatK-like_C"/>
</dbReference>
<comment type="caution">
    <text evidence="3">The sequence shown here is derived from an EMBL/GenBank/DDBJ whole genome shotgun (WGS) entry which is preliminary data.</text>
</comment>
<evidence type="ECO:0000256" key="1">
    <source>
        <dbReference type="SAM" id="Phobius"/>
    </source>
</evidence>
<gene>
    <name evidence="3" type="ORF">G4952_09830</name>
</gene>
<evidence type="ECO:0000313" key="3">
    <source>
        <dbReference type="EMBL" id="NSF74109.1"/>
    </source>
</evidence>
<reference evidence="3 4" key="1">
    <citation type="journal article" date="2020" name="Cell Host Microbe">
        <title>Functional and Genomic Variation between Human-Derived Isolates of Lachnospiraceae Reveals Inter- and Intra-Species Diversity.</title>
        <authorList>
            <person name="Sorbara M.T."/>
            <person name="Littmann E.R."/>
            <person name="Fontana E."/>
            <person name="Moody T.U."/>
            <person name="Kohout C.E."/>
            <person name="Gjonbalaj M."/>
            <person name="Eaton V."/>
            <person name="Seok R."/>
            <person name="Leiner I.M."/>
            <person name="Pamer E.G."/>
        </authorList>
    </citation>
    <scope>NUCLEOTIDE SEQUENCE [LARGE SCALE GENOMIC DNA]</scope>
    <source>
        <strain evidence="3 4">MSK.20.11</strain>
    </source>
</reference>
<dbReference type="Pfam" id="PF14501">
    <property type="entry name" value="HATPase_c_5"/>
    <property type="match status" value="1"/>
</dbReference>
<name>A0ABX2GQS6_9FIRM</name>
<feature type="transmembrane region" description="Helical" evidence="1">
    <location>
        <begin position="151"/>
        <end position="172"/>
    </location>
</feature>
<feature type="transmembrane region" description="Helical" evidence="1">
    <location>
        <begin position="6"/>
        <end position="25"/>
    </location>
</feature>
<dbReference type="EMBL" id="JAAIPF010000020">
    <property type="protein sequence ID" value="NSF74109.1"/>
    <property type="molecule type" value="Genomic_DNA"/>
</dbReference>
<dbReference type="CDD" id="cd16935">
    <property type="entry name" value="HATPase_AgrC-ComD-like"/>
    <property type="match status" value="1"/>
</dbReference>
<protein>
    <submittedName>
        <fullName evidence="3">GHKL domain-containing protein</fullName>
    </submittedName>
</protein>
<dbReference type="InterPro" id="IPR036890">
    <property type="entry name" value="HATPase_C_sf"/>
</dbReference>
<dbReference type="RefSeq" id="WP_173743565.1">
    <property type="nucleotide sequence ID" value="NZ_JAAIPF010000020.1"/>
</dbReference>
<sequence>MLMVLLYFIAVMLETGVGVWIFGKMFPKRKEYSKYRIAEKIVLLLSNMLMYTALKGWFKISINIKVIIGICLLLIVYDIFEKQLNFLNLECAAYIKIKKYFLFICMLFFLTVQYKGSYLSVTGAISGNTVVPFFLFAFYNCRFIQSYLWEVAYLLNLGLLKILYIFAIGTFNGQTLENGLYNITSQTDPYSGVIWIMVVSILAVILQKTIDIGTWMKKLLNKHLFIVGSICFIEGGVSYFLFIFFNATITDKDWIYAFFVVTGLMLILLLISVWYYIRSIDTEKNLLEVRNNMMASQYQQLNEHYREYRCLVHDEKYMINFIEESLKSGDLEEIQQLLCRCKEKFVRKDYWTGISIVDRAITMEKRKMDELDIDFCLNAEVMDIIVDDMDFIILFENLINNAIEAASKCKEKRKIELTMKNVNDTLIFKLWNSNSKLPNKKGKKFLTDKMDTAGHGWGIESVKHIVEKYNGSVHFSYDESFFEVDIII</sequence>
<evidence type="ECO:0000313" key="4">
    <source>
        <dbReference type="Proteomes" id="UP000822152"/>
    </source>
</evidence>
<feature type="domain" description="Sensor histidine kinase NatK-like C-terminal" evidence="2">
    <location>
        <begin position="389"/>
        <end position="488"/>
    </location>
</feature>
<organism evidence="3 4">
    <name type="scientific">Blautia wexlerae</name>
    <dbReference type="NCBI Taxonomy" id="418240"/>
    <lineage>
        <taxon>Bacteria</taxon>
        <taxon>Bacillati</taxon>
        <taxon>Bacillota</taxon>
        <taxon>Clostridia</taxon>
        <taxon>Lachnospirales</taxon>
        <taxon>Lachnospiraceae</taxon>
        <taxon>Blautia</taxon>
    </lineage>
</organism>
<feature type="transmembrane region" description="Helical" evidence="1">
    <location>
        <begin position="118"/>
        <end position="139"/>
    </location>
</feature>
<feature type="transmembrane region" description="Helical" evidence="1">
    <location>
        <begin position="192"/>
        <end position="212"/>
    </location>
</feature>
<keyword evidence="1" id="KW-0812">Transmembrane</keyword>
<feature type="transmembrane region" description="Helical" evidence="1">
    <location>
        <begin position="255"/>
        <end position="277"/>
    </location>
</feature>
<dbReference type="PANTHER" id="PTHR40448:SF1">
    <property type="entry name" value="TWO-COMPONENT SENSOR HISTIDINE KINASE"/>
    <property type="match status" value="1"/>
</dbReference>
<feature type="transmembrane region" description="Helical" evidence="1">
    <location>
        <begin position="224"/>
        <end position="249"/>
    </location>
</feature>
<dbReference type="SUPFAM" id="SSF55874">
    <property type="entry name" value="ATPase domain of HSP90 chaperone/DNA topoisomerase II/histidine kinase"/>
    <property type="match status" value="1"/>
</dbReference>
<keyword evidence="1" id="KW-1133">Transmembrane helix</keyword>
<feature type="transmembrane region" description="Helical" evidence="1">
    <location>
        <begin position="60"/>
        <end position="80"/>
    </location>
</feature>
<keyword evidence="4" id="KW-1185">Reference proteome</keyword>
<dbReference type="PANTHER" id="PTHR40448">
    <property type="entry name" value="TWO-COMPONENT SENSOR HISTIDINE KINASE"/>
    <property type="match status" value="1"/>
</dbReference>
<evidence type="ECO:0000259" key="2">
    <source>
        <dbReference type="Pfam" id="PF14501"/>
    </source>
</evidence>
<accession>A0ABX2GQS6</accession>